<dbReference type="Pfam" id="PF00126">
    <property type="entry name" value="HTH_1"/>
    <property type="match status" value="1"/>
</dbReference>
<keyword evidence="3" id="KW-0500">Molybdenum</keyword>
<organism evidence="6">
    <name type="scientific">mine drainage metagenome</name>
    <dbReference type="NCBI Taxonomy" id="410659"/>
    <lineage>
        <taxon>unclassified sequences</taxon>
        <taxon>metagenomes</taxon>
        <taxon>ecological metagenomes</taxon>
    </lineage>
</organism>
<sequence length="267" mass="28737">MAQAIIEKKTGTVSRLKIARGRRWDHLELLERIDATGSISAAANAMGMSYKAAWEAVEAINNLSEQPLVERKTGGKKGGGTTLTTHGRRVAGAYRRLEQEREEVLKKLAQVMDDFDEYYHLIRRFDMKTSARNQFLGTIRSIKLGAINAEVIMEIGGGDVLAAVITNESVDHLGLKVGAEAYALVKAPWVIVTTSDGFKTSARNELHGTVVRCQEGAVNGEVIIELAGGKTVAAVVTNDSIKSLGLKEGVKACALIKASHVILAVNA</sequence>
<comment type="caution">
    <text evidence="6">The sequence shown here is derived from an EMBL/GenBank/DDBJ whole genome shotgun (WGS) entry which is preliminary data.</text>
</comment>
<dbReference type="PROSITE" id="PS51866">
    <property type="entry name" value="MOP"/>
    <property type="match status" value="2"/>
</dbReference>
<feature type="domain" description="Mop" evidence="5">
    <location>
        <begin position="128"/>
        <end position="194"/>
    </location>
</feature>
<dbReference type="SUPFAM" id="SSF46785">
    <property type="entry name" value="Winged helix' DNA-binding domain"/>
    <property type="match status" value="1"/>
</dbReference>
<dbReference type="GO" id="GO:0030151">
    <property type="term" value="F:molybdenum ion binding"/>
    <property type="evidence" value="ECO:0007669"/>
    <property type="project" value="InterPro"/>
</dbReference>
<dbReference type="InterPro" id="IPR016462">
    <property type="entry name" value="ModE"/>
</dbReference>
<name>A0A1J5SYW4_9ZZZZ</name>
<dbReference type="InterPro" id="IPR051815">
    <property type="entry name" value="Molybdate_resp_trans_reg"/>
</dbReference>
<evidence type="ECO:0000256" key="1">
    <source>
        <dbReference type="ARBA" id="ARBA00008110"/>
    </source>
</evidence>
<dbReference type="AlphaFoldDB" id="A0A1J5SYW4"/>
<dbReference type="PANTHER" id="PTHR30432">
    <property type="entry name" value="TRANSCRIPTIONAL REGULATOR MODE"/>
    <property type="match status" value="1"/>
</dbReference>
<dbReference type="Gene3D" id="1.10.10.10">
    <property type="entry name" value="Winged helix-like DNA-binding domain superfamily/Winged helix DNA-binding domain"/>
    <property type="match status" value="1"/>
</dbReference>
<dbReference type="Gene3D" id="2.40.50.100">
    <property type="match status" value="2"/>
</dbReference>
<protein>
    <submittedName>
        <fullName evidence="6">Molybdenum-pterin-binding protein MopA</fullName>
    </submittedName>
</protein>
<dbReference type="PIRSF" id="PIRSF005763">
    <property type="entry name" value="Txn_reg_ModE"/>
    <property type="match status" value="1"/>
</dbReference>
<proteinExistence type="inferred from homology"/>
<dbReference type="EMBL" id="MLJW01000013">
    <property type="protein sequence ID" value="OIR13761.1"/>
    <property type="molecule type" value="Genomic_DNA"/>
</dbReference>
<comment type="similarity">
    <text evidence="1">Belongs to the ModE family.</text>
</comment>
<dbReference type="InterPro" id="IPR004606">
    <property type="entry name" value="Mop_domain"/>
</dbReference>
<dbReference type="InterPro" id="IPR008995">
    <property type="entry name" value="Mo/tungstate-bd_C_term_dom"/>
</dbReference>
<feature type="domain" description="Mop" evidence="5">
    <location>
        <begin position="199"/>
        <end position="265"/>
    </location>
</feature>
<dbReference type="PANTHER" id="PTHR30432:SF1">
    <property type="entry name" value="DNA-BINDING TRANSCRIPTIONAL DUAL REGULATOR MODE"/>
    <property type="match status" value="1"/>
</dbReference>
<dbReference type="InterPro" id="IPR005116">
    <property type="entry name" value="Transp-assoc_OB_typ1"/>
</dbReference>
<keyword evidence="4" id="KW-0677">Repeat</keyword>
<evidence type="ECO:0000256" key="4">
    <source>
        <dbReference type="ARBA" id="ARBA00022737"/>
    </source>
</evidence>
<accession>A0A1J5SYW4</accession>
<reference evidence="6" key="1">
    <citation type="submission" date="2016-10" db="EMBL/GenBank/DDBJ databases">
        <title>Sequence of Gallionella enrichment culture.</title>
        <authorList>
            <person name="Poehlein A."/>
            <person name="Muehling M."/>
            <person name="Daniel R."/>
        </authorList>
    </citation>
    <scope>NUCLEOTIDE SEQUENCE</scope>
</reference>
<evidence type="ECO:0000256" key="2">
    <source>
        <dbReference type="ARBA" id="ARBA00022448"/>
    </source>
</evidence>
<dbReference type="Pfam" id="PF03459">
    <property type="entry name" value="TOBE"/>
    <property type="match status" value="2"/>
</dbReference>
<dbReference type="GO" id="GO:0015689">
    <property type="term" value="P:molybdate ion transport"/>
    <property type="evidence" value="ECO:0007669"/>
    <property type="project" value="InterPro"/>
</dbReference>
<dbReference type="NCBIfam" id="TIGR00638">
    <property type="entry name" value="Mop"/>
    <property type="match status" value="2"/>
</dbReference>
<gene>
    <name evidence="6" type="primary">mopA_4</name>
    <name evidence="6" type="ORF">GALL_48960</name>
</gene>
<dbReference type="GO" id="GO:0003700">
    <property type="term" value="F:DNA-binding transcription factor activity"/>
    <property type="evidence" value="ECO:0007669"/>
    <property type="project" value="InterPro"/>
</dbReference>
<evidence type="ECO:0000259" key="5">
    <source>
        <dbReference type="PROSITE" id="PS51866"/>
    </source>
</evidence>
<keyword evidence="2" id="KW-0813">Transport</keyword>
<evidence type="ECO:0000313" key="6">
    <source>
        <dbReference type="EMBL" id="OIR13761.1"/>
    </source>
</evidence>
<dbReference type="InterPro" id="IPR000847">
    <property type="entry name" value="LysR_HTH_N"/>
</dbReference>
<evidence type="ECO:0000256" key="3">
    <source>
        <dbReference type="ARBA" id="ARBA00022505"/>
    </source>
</evidence>
<dbReference type="SUPFAM" id="SSF50331">
    <property type="entry name" value="MOP-like"/>
    <property type="match status" value="2"/>
</dbReference>
<dbReference type="InterPro" id="IPR036390">
    <property type="entry name" value="WH_DNA-bd_sf"/>
</dbReference>
<dbReference type="InterPro" id="IPR036388">
    <property type="entry name" value="WH-like_DNA-bd_sf"/>
</dbReference>